<dbReference type="CDD" id="cd14066">
    <property type="entry name" value="STKc_IRAK"/>
    <property type="match status" value="1"/>
</dbReference>
<keyword evidence="5 6" id="KW-0067">ATP-binding</keyword>
<dbReference type="PROSITE" id="PS00108">
    <property type="entry name" value="PROTEIN_KINASE_ST"/>
    <property type="match status" value="1"/>
</dbReference>
<dbReference type="SUPFAM" id="SSF56112">
    <property type="entry name" value="Protein kinase-like (PK-like)"/>
    <property type="match status" value="1"/>
</dbReference>
<dbReference type="PANTHER" id="PTHR47973">
    <property type="entry name" value="CYSTEINE-RICH RECEPTOR-LIKE PROTEIN KINASE 3"/>
    <property type="match status" value="1"/>
</dbReference>
<dbReference type="InterPro" id="IPR008271">
    <property type="entry name" value="Ser/Thr_kinase_AS"/>
</dbReference>
<proteinExistence type="predicted"/>
<evidence type="ECO:0000259" key="8">
    <source>
        <dbReference type="PROSITE" id="PS50011"/>
    </source>
</evidence>
<dbReference type="InterPro" id="IPR000719">
    <property type="entry name" value="Prot_kinase_dom"/>
</dbReference>
<dbReference type="GO" id="GO:0004674">
    <property type="term" value="F:protein serine/threonine kinase activity"/>
    <property type="evidence" value="ECO:0007669"/>
    <property type="project" value="UniProtKB-KW"/>
</dbReference>
<evidence type="ECO:0000256" key="2">
    <source>
        <dbReference type="ARBA" id="ARBA00022679"/>
    </source>
</evidence>
<dbReference type="AlphaFoldDB" id="A0A176WH47"/>
<evidence type="ECO:0000313" key="10">
    <source>
        <dbReference type="Proteomes" id="UP000077202"/>
    </source>
</evidence>
<dbReference type="InterPro" id="IPR052059">
    <property type="entry name" value="CR_Ser/Thr_kinase"/>
</dbReference>
<dbReference type="SMART" id="SM00220">
    <property type="entry name" value="S_TKc"/>
    <property type="match status" value="1"/>
</dbReference>
<dbReference type="FunFam" id="1.10.510.10:FF:000384">
    <property type="entry name" value="G-type lectin S-receptor-like serine/threonine-protein kinase"/>
    <property type="match status" value="1"/>
</dbReference>
<evidence type="ECO:0000256" key="3">
    <source>
        <dbReference type="ARBA" id="ARBA00022741"/>
    </source>
</evidence>
<dbReference type="Gene3D" id="1.10.510.10">
    <property type="entry name" value="Transferase(Phosphotransferase) domain 1"/>
    <property type="match status" value="1"/>
</dbReference>
<feature type="region of interest" description="Disordered" evidence="7">
    <location>
        <begin position="490"/>
        <end position="514"/>
    </location>
</feature>
<evidence type="ECO:0000256" key="7">
    <source>
        <dbReference type="SAM" id="MobiDB-lite"/>
    </source>
</evidence>
<keyword evidence="1" id="KW-0723">Serine/threonine-protein kinase</keyword>
<keyword evidence="3 6" id="KW-0547">Nucleotide-binding</keyword>
<dbReference type="InterPro" id="IPR001245">
    <property type="entry name" value="Ser-Thr/Tyr_kinase_cat_dom"/>
</dbReference>
<evidence type="ECO:0000256" key="5">
    <source>
        <dbReference type="ARBA" id="ARBA00022840"/>
    </source>
</evidence>
<dbReference type="GO" id="GO:0005524">
    <property type="term" value="F:ATP binding"/>
    <property type="evidence" value="ECO:0007669"/>
    <property type="project" value="UniProtKB-UniRule"/>
</dbReference>
<dbReference type="Proteomes" id="UP000077202">
    <property type="component" value="Unassembled WGS sequence"/>
</dbReference>
<keyword evidence="10" id="KW-1185">Reference proteome</keyword>
<dbReference type="Gene3D" id="3.30.200.20">
    <property type="entry name" value="Phosphorylase Kinase, domain 1"/>
    <property type="match status" value="1"/>
</dbReference>
<dbReference type="PROSITE" id="PS00107">
    <property type="entry name" value="PROTEIN_KINASE_ATP"/>
    <property type="match status" value="1"/>
</dbReference>
<feature type="compositionally biased region" description="Polar residues" evidence="7">
    <location>
        <begin position="504"/>
        <end position="514"/>
    </location>
</feature>
<evidence type="ECO:0000256" key="6">
    <source>
        <dbReference type="PROSITE-ProRule" id="PRU10141"/>
    </source>
</evidence>
<keyword evidence="4" id="KW-0418">Kinase</keyword>
<protein>
    <recommendedName>
        <fullName evidence="8">Protein kinase domain-containing protein</fullName>
    </recommendedName>
</protein>
<reference evidence="9" key="1">
    <citation type="submission" date="2016-03" db="EMBL/GenBank/DDBJ databases">
        <title>Mechanisms controlling the formation of the plant cell surface in tip-growing cells are functionally conserved among land plants.</title>
        <authorList>
            <person name="Honkanen S."/>
            <person name="Jones V.A."/>
            <person name="Morieri G."/>
            <person name="Champion C."/>
            <person name="Hetherington A.J."/>
            <person name="Kelly S."/>
            <person name="Saint-Marcoux D."/>
            <person name="Proust H."/>
            <person name="Prescott H."/>
            <person name="Dolan L."/>
        </authorList>
    </citation>
    <scope>NUCLEOTIDE SEQUENCE [LARGE SCALE GENOMIC DNA]</scope>
    <source>
        <tissue evidence="9">Whole gametophyte</tissue>
    </source>
</reference>
<dbReference type="FunFam" id="3.30.200.20:FF:000162">
    <property type="entry name" value="Adenine nucleotide alpha hydrolase-like domain kinase"/>
    <property type="match status" value="1"/>
</dbReference>
<dbReference type="InterPro" id="IPR017441">
    <property type="entry name" value="Protein_kinase_ATP_BS"/>
</dbReference>
<comment type="caution">
    <text evidence="9">The sequence shown here is derived from an EMBL/GenBank/DDBJ whole genome shotgun (WGS) entry which is preliminary data.</text>
</comment>
<organism evidence="9 10">
    <name type="scientific">Marchantia polymorpha subsp. ruderalis</name>
    <dbReference type="NCBI Taxonomy" id="1480154"/>
    <lineage>
        <taxon>Eukaryota</taxon>
        <taxon>Viridiplantae</taxon>
        <taxon>Streptophyta</taxon>
        <taxon>Embryophyta</taxon>
        <taxon>Marchantiophyta</taxon>
        <taxon>Marchantiopsida</taxon>
        <taxon>Marchantiidae</taxon>
        <taxon>Marchantiales</taxon>
        <taxon>Marchantiaceae</taxon>
        <taxon>Marchantia</taxon>
    </lineage>
</organism>
<gene>
    <name evidence="9" type="ORF">AXG93_219s1030</name>
</gene>
<dbReference type="EMBL" id="LVLJ01000881">
    <property type="protein sequence ID" value="OAE32214.1"/>
    <property type="molecule type" value="Genomic_DNA"/>
</dbReference>
<sequence>MGKVQMRLEVSDDNDTPGEVLETAWEGESMASKITFEFDIRGAQAVRPLPTFFLTMMFLDVGPELDAGAPPKPRLVYVDLVDYSPESASSVRWISGTTVQHNLTTRWYNYKQLFFHNEARFTVSADVNSSLPAMINSAELLGEFDAVNQRTAPVDALAKDDVRPPFFKYEELKAATGDFSKRNELGKGAFGAVYKAKLADGSIVAVKRLFATEQNVADFLKEMVLITGIKHRHLVQLKGCCVRDKQRMLVYEYAENNNLAEALWGKDKAFVLTWTQRLNIAVGIARGLSYLHEELQPKIIHRDIKPQNILLDKDWNAKIADFGLARPVNEDATQMATHIGGTLGYFSPEYATLGMFTEKLDVYSYGVLLLEIVSGRRCINFSLPEHDVSLRTVALRLYMEDKLLNVAESGLLAQSPGDEITSVLKTALACVQEDPNKRPSMSQVVNMLTGNSGVAFDIVKELKEQRMWLQDVDDESTLSSLSDLREREDRSLLYSSSSSGGALRTTQLSDMKPR</sequence>
<dbReference type="InterPro" id="IPR011009">
    <property type="entry name" value="Kinase-like_dom_sf"/>
</dbReference>
<evidence type="ECO:0000313" key="9">
    <source>
        <dbReference type="EMBL" id="OAE32214.1"/>
    </source>
</evidence>
<dbReference type="PROSITE" id="PS50011">
    <property type="entry name" value="PROTEIN_KINASE_DOM"/>
    <property type="match status" value="1"/>
</dbReference>
<evidence type="ECO:0000256" key="1">
    <source>
        <dbReference type="ARBA" id="ARBA00022527"/>
    </source>
</evidence>
<name>A0A176WH47_MARPO</name>
<feature type="domain" description="Protein kinase" evidence="8">
    <location>
        <begin position="179"/>
        <end position="454"/>
    </location>
</feature>
<accession>A0A176WH47</accession>
<keyword evidence="2" id="KW-0808">Transferase</keyword>
<feature type="binding site" evidence="6">
    <location>
        <position position="207"/>
    </location>
    <ligand>
        <name>ATP</name>
        <dbReference type="ChEBI" id="CHEBI:30616"/>
    </ligand>
</feature>
<evidence type="ECO:0000256" key="4">
    <source>
        <dbReference type="ARBA" id="ARBA00022777"/>
    </source>
</evidence>
<dbReference type="Pfam" id="PF07714">
    <property type="entry name" value="PK_Tyr_Ser-Thr"/>
    <property type="match status" value="1"/>
</dbReference>